<sequence length="121" mass="13019">MSALRIWRPELGDEHALIPADEFHRMPAVHAAVVLAGALGHDVSESWDGVAYCRRCDWRRPVGTDLPGRRAGDEHLVDVVIPALAAAGDLTAADVPTFQRLVGQRPGSLVELLDAAHQAEA</sequence>
<evidence type="ECO:0000313" key="1">
    <source>
        <dbReference type="EMBL" id="SEP29470.1"/>
    </source>
</evidence>
<reference evidence="2" key="1">
    <citation type="submission" date="2016-10" db="EMBL/GenBank/DDBJ databases">
        <authorList>
            <person name="Varghese N."/>
            <person name="Submissions S."/>
        </authorList>
    </citation>
    <scope>NUCLEOTIDE SEQUENCE [LARGE SCALE GENOMIC DNA]</scope>
    <source>
        <strain evidence="2">DSM 45413</strain>
    </source>
</reference>
<dbReference type="AlphaFoldDB" id="A0A1H8WP57"/>
<keyword evidence="2" id="KW-1185">Reference proteome</keyword>
<gene>
    <name evidence="1" type="ORF">SAMN05660991_04600</name>
</gene>
<proteinExistence type="predicted"/>
<protein>
    <submittedName>
        <fullName evidence="1">Uncharacterized protein</fullName>
    </submittedName>
</protein>
<dbReference type="STRING" id="673521.SAMN05660991_04600"/>
<accession>A0A1H8WP57</accession>
<evidence type="ECO:0000313" key="2">
    <source>
        <dbReference type="Proteomes" id="UP000198960"/>
    </source>
</evidence>
<dbReference type="Proteomes" id="UP000198960">
    <property type="component" value="Unassembled WGS sequence"/>
</dbReference>
<organism evidence="1 2">
    <name type="scientific">Trujillonella endophytica</name>
    <dbReference type="NCBI Taxonomy" id="673521"/>
    <lineage>
        <taxon>Bacteria</taxon>
        <taxon>Bacillati</taxon>
        <taxon>Actinomycetota</taxon>
        <taxon>Actinomycetes</taxon>
        <taxon>Geodermatophilales</taxon>
        <taxon>Geodermatophilaceae</taxon>
        <taxon>Trujillonella</taxon>
    </lineage>
</organism>
<dbReference type="RefSeq" id="WP_091949544.1">
    <property type="nucleotide sequence ID" value="NZ_FOEE01000025.1"/>
</dbReference>
<name>A0A1H8WP57_9ACTN</name>
<dbReference type="EMBL" id="FOEE01000025">
    <property type="protein sequence ID" value="SEP29470.1"/>
    <property type="molecule type" value="Genomic_DNA"/>
</dbReference>